<dbReference type="OrthoDB" id="9765926at2"/>
<dbReference type="InterPro" id="IPR035986">
    <property type="entry name" value="PKD_dom_sf"/>
</dbReference>
<dbReference type="AlphaFoldDB" id="A0A2I0QYQ9"/>
<organism evidence="2 3">
    <name type="scientific">Brumimicrobium salinarum</name>
    <dbReference type="NCBI Taxonomy" id="2058658"/>
    <lineage>
        <taxon>Bacteria</taxon>
        <taxon>Pseudomonadati</taxon>
        <taxon>Bacteroidota</taxon>
        <taxon>Flavobacteriia</taxon>
        <taxon>Flavobacteriales</taxon>
        <taxon>Crocinitomicaceae</taxon>
        <taxon>Brumimicrobium</taxon>
    </lineage>
</organism>
<dbReference type="Gene3D" id="2.60.120.200">
    <property type="match status" value="1"/>
</dbReference>
<feature type="domain" description="PKD" evidence="1">
    <location>
        <begin position="322"/>
        <end position="382"/>
    </location>
</feature>
<feature type="domain" description="PKD" evidence="1">
    <location>
        <begin position="406"/>
        <end position="468"/>
    </location>
</feature>
<comment type="caution">
    <text evidence="2">The sequence shown here is derived from an EMBL/GenBank/DDBJ whole genome shotgun (WGS) entry which is preliminary data.</text>
</comment>
<sequence length="609" mass="67350">SFAGWDLNRTYNFRCRYTSTNVTIWIDGTEIVNVEDCFHPGRFGFYNASQDNVTYADFSYQVASDFSIEHDSICLGDTARYSIFCDPSFQSPYASTSWDMGDGTTYNHPNEVEHIYTSPGVYNVSLEVEDVNGCTDQIIKTITVFDTLVGIGPDITHCENEINSQTLDATINAQDTYLWSTGETTPIITVNQTGIYDVITTNVVGCIAKDTVEVTFNPKPIADFSVNDTCFGDPNQFVDQSLSNGSSIDSWDWYFDNDMIVDDNTQNPSHTFPAMGTQNVGLIVSNNFNCYDTLYNNLEIFELPVANFTAAPVCLNDQIQFINSSSIGTGSITNWDWAFDDGGVSVLENPTHIYTSEGVYNVDLTVTSNHGCVDSYTSNATVFPLPQVDFSASTVCEYEITSFIDETTLSNAHTNNSITNWNWDFGDGNTSTQQNPQNNYVSANTFNVILEVTTNNNCVNTYNESVTVIAQPQADFLYNDTCYNEPVSFENTSVPNTGSIINQRWYFDADPIPDALSNNPTFVFPTVGTQNVVLIVENDAGCLDTVNQAVEVYDLPIASFNVNESCLNDNSIFNNLSSIPTGTIDTYLWNFGDGNASTLENPTHTYGSE</sequence>
<feature type="non-terminal residue" evidence="2">
    <location>
        <position position="609"/>
    </location>
</feature>
<dbReference type="CDD" id="cd00146">
    <property type="entry name" value="PKD"/>
    <property type="match status" value="5"/>
</dbReference>
<dbReference type="EMBL" id="PJNI01000043">
    <property type="protein sequence ID" value="PKR79457.1"/>
    <property type="molecule type" value="Genomic_DNA"/>
</dbReference>
<accession>A0A2I0QYQ9</accession>
<dbReference type="RefSeq" id="WP_101335837.1">
    <property type="nucleotide sequence ID" value="NZ_PJNI01000043.1"/>
</dbReference>
<dbReference type="Pfam" id="PF18911">
    <property type="entry name" value="PKD_4"/>
    <property type="match status" value="4"/>
</dbReference>
<evidence type="ECO:0000313" key="3">
    <source>
        <dbReference type="Proteomes" id="UP000236654"/>
    </source>
</evidence>
<evidence type="ECO:0000313" key="2">
    <source>
        <dbReference type="EMBL" id="PKR79457.1"/>
    </source>
</evidence>
<feature type="domain" description="PKD" evidence="1">
    <location>
        <begin position="243"/>
        <end position="287"/>
    </location>
</feature>
<dbReference type="InterPro" id="IPR013783">
    <property type="entry name" value="Ig-like_fold"/>
</dbReference>
<dbReference type="InterPro" id="IPR022409">
    <property type="entry name" value="PKD/Chitinase_dom"/>
</dbReference>
<dbReference type="PROSITE" id="PS50093">
    <property type="entry name" value="PKD"/>
    <property type="match status" value="5"/>
</dbReference>
<dbReference type="Gene3D" id="2.60.40.10">
    <property type="entry name" value="Immunoglobulins"/>
    <property type="match status" value="6"/>
</dbReference>
<protein>
    <recommendedName>
        <fullName evidence="1">PKD domain-containing protein</fullName>
    </recommendedName>
</protein>
<name>A0A2I0QYQ9_9FLAO</name>
<keyword evidence="3" id="KW-1185">Reference proteome</keyword>
<dbReference type="SMART" id="SM00089">
    <property type="entry name" value="PKD"/>
    <property type="match status" value="5"/>
</dbReference>
<feature type="domain" description="PKD" evidence="1">
    <location>
        <begin position="581"/>
        <end position="609"/>
    </location>
</feature>
<proteinExistence type="predicted"/>
<dbReference type="Proteomes" id="UP000236654">
    <property type="component" value="Unassembled WGS sequence"/>
</dbReference>
<reference evidence="2 3" key="1">
    <citation type="submission" date="2017-12" db="EMBL/GenBank/DDBJ databases">
        <title>The draft genome sequence of Brumimicrobium saltpan LHR20.</title>
        <authorList>
            <person name="Do Z.-J."/>
            <person name="Luo H.-R."/>
        </authorList>
    </citation>
    <scope>NUCLEOTIDE SEQUENCE [LARGE SCALE GENOMIC DNA]</scope>
    <source>
        <strain evidence="2 3">LHR20</strain>
    </source>
</reference>
<feature type="domain" description="PKD" evidence="1">
    <location>
        <begin position="84"/>
        <end position="151"/>
    </location>
</feature>
<feature type="non-terminal residue" evidence="2">
    <location>
        <position position="1"/>
    </location>
</feature>
<dbReference type="SUPFAM" id="SSF49299">
    <property type="entry name" value="PKD domain"/>
    <property type="match status" value="5"/>
</dbReference>
<evidence type="ECO:0000259" key="1">
    <source>
        <dbReference type="PROSITE" id="PS50093"/>
    </source>
</evidence>
<dbReference type="InterPro" id="IPR000601">
    <property type="entry name" value="PKD_dom"/>
</dbReference>
<gene>
    <name evidence="2" type="ORF">CW751_15025</name>
</gene>